<proteinExistence type="predicted"/>
<dbReference type="Proteomes" id="UP000660262">
    <property type="component" value="Unassembled WGS sequence"/>
</dbReference>
<evidence type="ECO:0000256" key="1">
    <source>
        <dbReference type="SAM" id="MobiDB-lite"/>
    </source>
</evidence>
<dbReference type="AlphaFoldDB" id="A0A830HHW9"/>
<feature type="region of interest" description="Disordered" evidence="1">
    <location>
        <begin position="614"/>
        <end position="678"/>
    </location>
</feature>
<accession>A0A830HHW9</accession>
<name>A0A830HHW9_9CHLO</name>
<feature type="region of interest" description="Disordered" evidence="1">
    <location>
        <begin position="12"/>
        <end position="35"/>
    </location>
</feature>
<feature type="compositionally biased region" description="Basic and acidic residues" evidence="1">
    <location>
        <begin position="617"/>
        <end position="638"/>
    </location>
</feature>
<comment type="caution">
    <text evidence="2">The sequence shown here is derived from an EMBL/GenBank/DDBJ whole genome shotgun (WGS) entry which is preliminary data.</text>
</comment>
<protein>
    <submittedName>
        <fullName evidence="2">Uncharacterized protein</fullName>
    </submittedName>
</protein>
<gene>
    <name evidence="2" type="ORF">PPROV_000520300</name>
</gene>
<organism evidence="2 3">
    <name type="scientific">Pycnococcus provasolii</name>
    <dbReference type="NCBI Taxonomy" id="41880"/>
    <lineage>
        <taxon>Eukaryota</taxon>
        <taxon>Viridiplantae</taxon>
        <taxon>Chlorophyta</taxon>
        <taxon>Pseudoscourfieldiophyceae</taxon>
        <taxon>Pseudoscourfieldiales</taxon>
        <taxon>Pycnococcaceae</taxon>
        <taxon>Pycnococcus</taxon>
    </lineage>
</organism>
<evidence type="ECO:0000313" key="3">
    <source>
        <dbReference type="Proteomes" id="UP000660262"/>
    </source>
</evidence>
<evidence type="ECO:0000313" key="2">
    <source>
        <dbReference type="EMBL" id="GHP06458.1"/>
    </source>
</evidence>
<keyword evidence="3" id="KW-1185">Reference proteome</keyword>
<reference evidence="2" key="1">
    <citation type="submission" date="2020-10" db="EMBL/GenBank/DDBJ databases">
        <title>Unveiling of a novel bifunctional photoreceptor, Dualchrome1, isolated from a cosmopolitan green alga.</title>
        <authorList>
            <person name="Suzuki S."/>
            <person name="Kawachi M."/>
        </authorList>
    </citation>
    <scope>NUCLEOTIDE SEQUENCE</scope>
    <source>
        <strain evidence="2">NIES 2893</strain>
    </source>
</reference>
<dbReference type="EMBL" id="BNJQ01000013">
    <property type="protein sequence ID" value="GHP06458.1"/>
    <property type="molecule type" value="Genomic_DNA"/>
</dbReference>
<sequence>MVSTSAAAAAAAAGSGSGAGSGPSPSPSPARGFQFAPLLHNPRISTIGPALDGGWSALINPSSNNHVTTTTTMCTSKTVRCASVHTPVGTAFVPKQSHARIVRHVVEPARYVRARHNNMDNNARTAAPSISSCLHAIDDHADAVGQRVCRVGHFVVLPTGRALDGMCVSHLTKGKKDDKFQAFRELHDAGAPVLQLDAMPGVCDDQANLRGGLGVLWRKASTIGLACVVPSSPTPTTNASDAPTACELHVPGCFNVTQRVKLGAKLTDATPAKHGAPCALVACDTGDVMRLPVIEGMHGVEPTIARAHGKVPRGRYVVARQPHPLTAVVGGADACARLVDFRAPNEGPVVIWSPTFASRIRALATTCDVPSTSSHWLLDSPSQNNVGEHLLAMATDATVALFDTRRPGMALLEWRDGVHVGAASRCATPPPDKLVLVPRAFGNRGALVALATPTHLDQGARALHAVMYPFEYGSGEEEAAAAAAAQSPDAYDGRRVVVPPQHPLPISGACCRAVGLPRRFESAAEDGNAFAPVISVMNREYVPRMLLGVHATCEGGELTTTSAWVSAGDDDDTRRFCAVASSCVALVDGTNGTRWHADDSSLAWARVKEGSGSTAARECRSSAEEEQRKRKERGELRKRERKGYSQARAQDGRRRAQPEVQEQSEEALRGHLVCGLPL</sequence>